<sequence length="293" mass="31837">MSLTSFNKETLNIGGLPVQVYSASSTGLDSSKPVFVLFFLHGRSGKADHVEPVIKPIYNDIVGSAEVLDQDLVIVTFDHRNHGGRLIDEMANQGWHEDESKSNIRHGIDMFAIQDGSARDVSFLIDYLPAYLYPESERKISGWGLAGISLGGHSTWTALAREPRIQVGIPIIGCPDYLSLISERAAKFGISLNSASKHFPEGLLKLIKEGSPPSTPYLAQDASNPFFGKKVLVLSGGADPMVPWNASQNFVDGLEVGIDGYKKVVVQPDTGHKVTAEMIAEMSEFLRGVVLRA</sequence>
<gene>
    <name evidence="1" type="ORF">C8J55DRAFT_498419</name>
</gene>
<protein>
    <submittedName>
        <fullName evidence="1">Alpha/Beta hydrolase protein</fullName>
    </submittedName>
</protein>
<proteinExistence type="predicted"/>
<keyword evidence="1" id="KW-0378">Hydrolase</keyword>
<dbReference type="AlphaFoldDB" id="A0A9W9B0N4"/>
<reference evidence="1" key="2">
    <citation type="journal article" date="2023" name="Proc. Natl. Acad. Sci. U.S.A.">
        <title>A global phylogenomic analysis of the shiitake genus Lentinula.</title>
        <authorList>
            <person name="Sierra-Patev S."/>
            <person name="Min B."/>
            <person name="Naranjo-Ortiz M."/>
            <person name="Looney B."/>
            <person name="Konkel Z."/>
            <person name="Slot J.C."/>
            <person name="Sakamoto Y."/>
            <person name="Steenwyk J.L."/>
            <person name="Rokas A."/>
            <person name="Carro J."/>
            <person name="Camarero S."/>
            <person name="Ferreira P."/>
            <person name="Molpeceres G."/>
            <person name="Ruiz-Duenas F.J."/>
            <person name="Serrano A."/>
            <person name="Henrissat B."/>
            <person name="Drula E."/>
            <person name="Hughes K.W."/>
            <person name="Mata J.L."/>
            <person name="Ishikawa N.K."/>
            <person name="Vargas-Isla R."/>
            <person name="Ushijima S."/>
            <person name="Smith C.A."/>
            <person name="Donoghue J."/>
            <person name="Ahrendt S."/>
            <person name="Andreopoulos W."/>
            <person name="He G."/>
            <person name="LaButti K."/>
            <person name="Lipzen A."/>
            <person name="Ng V."/>
            <person name="Riley R."/>
            <person name="Sandor L."/>
            <person name="Barry K."/>
            <person name="Martinez A.T."/>
            <person name="Xiao Y."/>
            <person name="Gibbons J.G."/>
            <person name="Terashima K."/>
            <person name="Grigoriev I.V."/>
            <person name="Hibbett D."/>
        </authorList>
    </citation>
    <scope>NUCLEOTIDE SEQUENCE</scope>
    <source>
        <strain evidence="1">Sp2 HRB7682 ss15</strain>
    </source>
</reference>
<dbReference type="PANTHER" id="PTHR47381">
    <property type="entry name" value="ALPHA/BETA-HYDROLASES SUPERFAMILY PROTEIN"/>
    <property type="match status" value="1"/>
</dbReference>
<evidence type="ECO:0000313" key="1">
    <source>
        <dbReference type="EMBL" id="KAJ4495118.1"/>
    </source>
</evidence>
<reference evidence="1" key="1">
    <citation type="submission" date="2022-08" db="EMBL/GenBank/DDBJ databases">
        <authorList>
            <consortium name="DOE Joint Genome Institute"/>
            <person name="Min B."/>
            <person name="Riley R."/>
            <person name="Sierra-Patev S."/>
            <person name="Naranjo-Ortiz M."/>
            <person name="Looney B."/>
            <person name="Konkel Z."/>
            <person name="Slot J.C."/>
            <person name="Sakamoto Y."/>
            <person name="Steenwyk J.L."/>
            <person name="Rokas A."/>
            <person name="Carro J."/>
            <person name="Camarero S."/>
            <person name="Ferreira P."/>
            <person name="Molpeceres G."/>
            <person name="Ruiz-Duenas F.J."/>
            <person name="Serrano A."/>
            <person name="Henrissat B."/>
            <person name="Drula E."/>
            <person name="Hughes K.W."/>
            <person name="Mata J.L."/>
            <person name="Ishikawa N.K."/>
            <person name="Vargas-Isla R."/>
            <person name="Ushijima S."/>
            <person name="Smith C.A."/>
            <person name="Ahrendt S."/>
            <person name="Andreopoulos W."/>
            <person name="He G."/>
            <person name="Labutti K."/>
            <person name="Lipzen A."/>
            <person name="Ng V."/>
            <person name="Sandor L."/>
            <person name="Barry K."/>
            <person name="Martinez A.T."/>
            <person name="Xiao Y."/>
            <person name="Gibbons J.G."/>
            <person name="Terashima K."/>
            <person name="Hibbett D.S."/>
            <person name="Grigoriev I.V."/>
        </authorList>
    </citation>
    <scope>NUCLEOTIDE SEQUENCE</scope>
    <source>
        <strain evidence="1">Sp2 HRB7682 ss15</strain>
    </source>
</reference>
<dbReference type="PANTHER" id="PTHR47381:SF3">
    <property type="entry name" value="ALPHA_BETA-HYDROLASES SUPERFAMILY PROTEIN"/>
    <property type="match status" value="1"/>
</dbReference>
<organism evidence="1 2">
    <name type="scientific">Lentinula lateritia</name>
    <dbReference type="NCBI Taxonomy" id="40482"/>
    <lineage>
        <taxon>Eukaryota</taxon>
        <taxon>Fungi</taxon>
        <taxon>Dikarya</taxon>
        <taxon>Basidiomycota</taxon>
        <taxon>Agaricomycotina</taxon>
        <taxon>Agaricomycetes</taxon>
        <taxon>Agaricomycetidae</taxon>
        <taxon>Agaricales</taxon>
        <taxon>Marasmiineae</taxon>
        <taxon>Omphalotaceae</taxon>
        <taxon>Lentinula</taxon>
    </lineage>
</organism>
<dbReference type="EMBL" id="JANVFS010000002">
    <property type="protein sequence ID" value="KAJ4495118.1"/>
    <property type="molecule type" value="Genomic_DNA"/>
</dbReference>
<dbReference type="InterPro" id="IPR029058">
    <property type="entry name" value="AB_hydrolase_fold"/>
</dbReference>
<dbReference type="Proteomes" id="UP001150238">
    <property type="component" value="Unassembled WGS sequence"/>
</dbReference>
<comment type="caution">
    <text evidence="1">The sequence shown here is derived from an EMBL/GenBank/DDBJ whole genome shotgun (WGS) entry which is preliminary data.</text>
</comment>
<dbReference type="GO" id="GO:0016787">
    <property type="term" value="F:hydrolase activity"/>
    <property type="evidence" value="ECO:0007669"/>
    <property type="project" value="UniProtKB-KW"/>
</dbReference>
<evidence type="ECO:0000313" key="2">
    <source>
        <dbReference type="Proteomes" id="UP001150238"/>
    </source>
</evidence>
<dbReference type="Gene3D" id="3.40.50.1820">
    <property type="entry name" value="alpha/beta hydrolase"/>
    <property type="match status" value="1"/>
</dbReference>
<accession>A0A9W9B0N4</accession>
<dbReference type="SUPFAM" id="SSF53474">
    <property type="entry name" value="alpha/beta-Hydrolases"/>
    <property type="match status" value="1"/>
</dbReference>
<name>A0A9W9B0N4_9AGAR</name>